<reference evidence="3" key="2">
    <citation type="submission" date="2016-02" db="EMBL/GenBank/DDBJ databases">
        <title>Draft genome sequence of five rapidly growing Mycobacterium species.</title>
        <authorList>
            <person name="Katahira K."/>
            <person name="Gotou Y."/>
            <person name="Iida K."/>
            <person name="Ogura Y."/>
            <person name="Hayashi T."/>
        </authorList>
    </citation>
    <scope>NUCLEOTIDE SEQUENCE [LARGE SCALE GENOMIC DNA]</scope>
    <source>
        <strain evidence="3">JCM15654</strain>
    </source>
</reference>
<comment type="caution">
    <text evidence="2">The sequence shown here is derived from an EMBL/GenBank/DDBJ whole genome shotgun (WGS) entry which is preliminary data.</text>
</comment>
<keyword evidence="1" id="KW-0472">Membrane</keyword>
<feature type="transmembrane region" description="Helical" evidence="1">
    <location>
        <begin position="12"/>
        <end position="33"/>
    </location>
</feature>
<sequence length="93" mass="8863">MAGDRKINVRTVSAVAGGGAVLALCWLGAGIGGQGSPLALHSPPAPPTVNTGPMTLGATTTTGVAAPVTAAPMKAQPKITGPAALPSEEAGLP</sequence>
<evidence type="ECO:0000313" key="3">
    <source>
        <dbReference type="Proteomes" id="UP000069620"/>
    </source>
</evidence>
<name>A0A100VU71_9MYCO</name>
<dbReference type="AlphaFoldDB" id="A0A100VU71"/>
<accession>A0A100VU71</accession>
<keyword evidence="1" id="KW-0812">Transmembrane</keyword>
<reference evidence="3" key="1">
    <citation type="journal article" date="2016" name="Genome Announc.">
        <title>Draft Genome Sequences of Five Rapidly Growing Mycobacterium Species, M. thermoresistibile, M. fortuitum subsp. acetamidolyticum, M. canariasense, M. brisbanense, and M. novocastrense.</title>
        <authorList>
            <person name="Katahira K."/>
            <person name="Ogura Y."/>
            <person name="Gotoh Y."/>
            <person name="Hayashi T."/>
        </authorList>
    </citation>
    <scope>NUCLEOTIDE SEQUENCE [LARGE SCALE GENOMIC DNA]</scope>
    <source>
        <strain evidence="3">JCM15654</strain>
    </source>
</reference>
<proteinExistence type="predicted"/>
<gene>
    <name evidence="2" type="ORF">RMCB_0074</name>
</gene>
<dbReference type="EMBL" id="BCSX01000001">
    <property type="protein sequence ID" value="GAS85978.1"/>
    <property type="molecule type" value="Genomic_DNA"/>
</dbReference>
<evidence type="ECO:0000256" key="1">
    <source>
        <dbReference type="SAM" id="Phobius"/>
    </source>
</evidence>
<keyword evidence="1" id="KW-1133">Transmembrane helix</keyword>
<dbReference type="Proteomes" id="UP000069620">
    <property type="component" value="Unassembled WGS sequence"/>
</dbReference>
<organism evidence="2 3">
    <name type="scientific">Mycolicibacterium brisbanense</name>
    <dbReference type="NCBI Taxonomy" id="146020"/>
    <lineage>
        <taxon>Bacteria</taxon>
        <taxon>Bacillati</taxon>
        <taxon>Actinomycetota</taxon>
        <taxon>Actinomycetes</taxon>
        <taxon>Mycobacteriales</taxon>
        <taxon>Mycobacteriaceae</taxon>
        <taxon>Mycolicibacterium</taxon>
    </lineage>
</organism>
<keyword evidence="3" id="KW-1185">Reference proteome</keyword>
<evidence type="ECO:0000313" key="2">
    <source>
        <dbReference type="EMBL" id="GAS85978.1"/>
    </source>
</evidence>
<protein>
    <submittedName>
        <fullName evidence="2">Uncharacterized protein</fullName>
    </submittedName>
</protein>
<dbReference type="RefSeq" id="WP_029373945.1">
    <property type="nucleotide sequence ID" value="NZ_BCSX01000001.1"/>
</dbReference>